<dbReference type="PROSITE" id="PS00383">
    <property type="entry name" value="TYR_PHOSPHATASE_1"/>
    <property type="match status" value="1"/>
</dbReference>
<dbReference type="AlphaFoldDB" id="A0AAC9Z5R8"/>
<dbReference type="InterPro" id="IPR000387">
    <property type="entry name" value="Tyr_Pase_dom"/>
</dbReference>
<dbReference type="EMBL" id="CP010784">
    <property type="protein sequence ID" value="ATF04501.1"/>
    <property type="molecule type" value="Genomic_DNA"/>
</dbReference>
<evidence type="ECO:0000313" key="3">
    <source>
        <dbReference type="Proteomes" id="UP000217545"/>
    </source>
</evidence>
<dbReference type="SUPFAM" id="SSF52799">
    <property type="entry name" value="(Phosphotyrosine protein) phosphatases II"/>
    <property type="match status" value="1"/>
</dbReference>
<proteinExistence type="predicted"/>
<dbReference type="PANTHER" id="PTHR23339">
    <property type="entry name" value="TYROSINE SPECIFIC PROTEIN PHOSPHATASE AND DUAL SPECIFICITY PROTEIN PHOSPHATASE"/>
    <property type="match status" value="1"/>
</dbReference>
<gene>
    <name evidence="2" type="ORF">PhaeoP63_00390</name>
</gene>
<feature type="domain" description="Tyrosine specific protein phosphatases" evidence="1">
    <location>
        <begin position="142"/>
        <end position="209"/>
    </location>
</feature>
<dbReference type="InterPro" id="IPR050561">
    <property type="entry name" value="PTP"/>
</dbReference>
<accession>A0AAC9Z5R8</accession>
<name>A0AAC9Z5R8_9RHOB</name>
<dbReference type="InterPro" id="IPR016130">
    <property type="entry name" value="Tyr_Pase_AS"/>
</dbReference>
<dbReference type="Proteomes" id="UP000217545">
    <property type="component" value="Chromosome"/>
</dbReference>
<dbReference type="PROSITE" id="PS50056">
    <property type="entry name" value="TYR_PHOSPHATASE_2"/>
    <property type="match status" value="1"/>
</dbReference>
<protein>
    <recommendedName>
        <fullName evidence="1">Tyrosine specific protein phosphatases domain-containing protein</fullName>
    </recommendedName>
</protein>
<dbReference type="Gene3D" id="3.90.190.10">
    <property type="entry name" value="Protein tyrosine phosphatase superfamily"/>
    <property type="match status" value="1"/>
</dbReference>
<dbReference type="Pfam" id="PF22785">
    <property type="entry name" value="Tc-R-P"/>
    <property type="match status" value="1"/>
</dbReference>
<organism evidence="2 3">
    <name type="scientific">Phaeobacter gallaeciensis</name>
    <dbReference type="NCBI Taxonomy" id="60890"/>
    <lineage>
        <taxon>Bacteria</taxon>
        <taxon>Pseudomonadati</taxon>
        <taxon>Pseudomonadota</taxon>
        <taxon>Alphaproteobacteria</taxon>
        <taxon>Rhodobacterales</taxon>
        <taxon>Roseobacteraceae</taxon>
        <taxon>Phaeobacter</taxon>
    </lineage>
</organism>
<dbReference type="InterPro" id="IPR029021">
    <property type="entry name" value="Prot-tyrosine_phosphatase-like"/>
</dbReference>
<sequence>MRTKKPLGAWRVGRYIEGCDRPGGSLTQDLRRIWQWGLTMEHESQGDEVDSGKRGRPLVLHALSVADGILALCPLPGSSGDYYADIEHIREWRPGLVISMTMEAEHAAVGAASLGSDLQSLGSRWIHLPVPDFSTPPPDILKRWPEASHMARKALVGGGRVLVHCRGGCGRSGMVVLRLMTECGERPDLALARLRAVRPCAIETEEQMAWAYGPRRIPGNAR</sequence>
<reference evidence="2 3" key="1">
    <citation type="journal article" date="2017" name="Front. Microbiol.">
        <title>Phaeobacter piscinae sp. nov., a species of the Roseobacter group and potential aquaculture probiont.</title>
        <authorList>
            <person name="Sonnenschein E.C."/>
            <person name="Phippen C.B.W."/>
            <person name="Nielsen K.F."/>
            <person name="Mateiu R.V."/>
            <person name="Melchiorsen J."/>
            <person name="Gram L."/>
            <person name="Overmann J."/>
            <person name="Freese H.M."/>
        </authorList>
    </citation>
    <scope>NUCLEOTIDE SEQUENCE [LARGE SCALE GENOMIC DNA]</scope>
    <source>
        <strain evidence="2 3">P63</strain>
    </source>
</reference>
<evidence type="ECO:0000259" key="1">
    <source>
        <dbReference type="PROSITE" id="PS50056"/>
    </source>
</evidence>
<evidence type="ECO:0000313" key="2">
    <source>
        <dbReference type="EMBL" id="ATF04501.1"/>
    </source>
</evidence>